<dbReference type="PANTHER" id="PTHR19375">
    <property type="entry name" value="HEAT SHOCK PROTEIN 70KDA"/>
    <property type="match status" value="1"/>
</dbReference>
<keyword evidence="5" id="KW-0732">Signal</keyword>
<accession>A0A9P6EFA0</accession>
<dbReference type="PRINTS" id="PR00301">
    <property type="entry name" value="HEATSHOCK70"/>
</dbReference>
<feature type="chain" id="PRO_5040492491" evidence="5">
    <location>
        <begin position="19"/>
        <end position="564"/>
    </location>
</feature>
<dbReference type="EMBL" id="MU157852">
    <property type="protein sequence ID" value="KAF9528461.1"/>
    <property type="molecule type" value="Genomic_DNA"/>
</dbReference>
<keyword evidence="3 4" id="KW-0067">ATP-binding</keyword>
<keyword evidence="7" id="KW-1185">Reference proteome</keyword>
<reference evidence="6" key="1">
    <citation type="submission" date="2020-11" db="EMBL/GenBank/DDBJ databases">
        <authorList>
            <consortium name="DOE Joint Genome Institute"/>
            <person name="Ahrendt S."/>
            <person name="Riley R."/>
            <person name="Andreopoulos W."/>
            <person name="Labutti K."/>
            <person name="Pangilinan J."/>
            <person name="Ruiz-Duenas F.J."/>
            <person name="Barrasa J.M."/>
            <person name="Sanchez-Garcia M."/>
            <person name="Camarero S."/>
            <person name="Miyauchi S."/>
            <person name="Serrano A."/>
            <person name="Linde D."/>
            <person name="Babiker R."/>
            <person name="Drula E."/>
            <person name="Ayuso-Fernandez I."/>
            <person name="Pacheco R."/>
            <person name="Padilla G."/>
            <person name="Ferreira P."/>
            <person name="Barriuso J."/>
            <person name="Kellner H."/>
            <person name="Castanera R."/>
            <person name="Alfaro M."/>
            <person name="Ramirez L."/>
            <person name="Pisabarro A.G."/>
            <person name="Kuo A."/>
            <person name="Tritt A."/>
            <person name="Lipzen A."/>
            <person name="He G."/>
            <person name="Yan M."/>
            <person name="Ng V."/>
            <person name="Cullen D."/>
            <person name="Martin F."/>
            <person name="Rosso M.-N."/>
            <person name="Henrissat B."/>
            <person name="Hibbett D."/>
            <person name="Martinez A.T."/>
            <person name="Grigoriev I.V."/>
        </authorList>
    </citation>
    <scope>NUCLEOTIDE SEQUENCE</scope>
    <source>
        <strain evidence="6">CBS 506.95</strain>
    </source>
</reference>
<comment type="similarity">
    <text evidence="1 4">Belongs to the heat shock protein 70 family.</text>
</comment>
<keyword evidence="2 4" id="KW-0547">Nucleotide-binding</keyword>
<evidence type="ECO:0000256" key="3">
    <source>
        <dbReference type="ARBA" id="ARBA00022840"/>
    </source>
</evidence>
<protein>
    <submittedName>
        <fullName evidence="6">Hsp70 protein-domain-containing protein</fullName>
    </submittedName>
</protein>
<dbReference type="InterPro" id="IPR043129">
    <property type="entry name" value="ATPase_NBD"/>
</dbReference>
<dbReference type="Pfam" id="PF00012">
    <property type="entry name" value="HSP70"/>
    <property type="match status" value="2"/>
</dbReference>
<dbReference type="AlphaFoldDB" id="A0A9P6EFA0"/>
<dbReference type="SUPFAM" id="SSF100920">
    <property type="entry name" value="Heat shock protein 70kD (HSP70), peptide-binding domain"/>
    <property type="match status" value="1"/>
</dbReference>
<evidence type="ECO:0000313" key="6">
    <source>
        <dbReference type="EMBL" id="KAF9528461.1"/>
    </source>
</evidence>
<proteinExistence type="inferred from homology"/>
<dbReference type="InterPro" id="IPR029047">
    <property type="entry name" value="HSP70_peptide-bd_sf"/>
</dbReference>
<dbReference type="Proteomes" id="UP000807306">
    <property type="component" value="Unassembled WGS sequence"/>
</dbReference>
<name>A0A9P6EFA0_9AGAR</name>
<dbReference type="Gene3D" id="3.90.640.10">
    <property type="entry name" value="Actin, Chain A, domain 4"/>
    <property type="match status" value="1"/>
</dbReference>
<dbReference type="Gene3D" id="2.60.34.10">
    <property type="entry name" value="Substrate Binding Domain Of DNAk, Chain A, domain 1"/>
    <property type="match status" value="1"/>
</dbReference>
<evidence type="ECO:0000256" key="4">
    <source>
        <dbReference type="RuleBase" id="RU003322"/>
    </source>
</evidence>
<dbReference type="GO" id="GO:0140662">
    <property type="term" value="F:ATP-dependent protein folding chaperone"/>
    <property type="evidence" value="ECO:0007669"/>
    <property type="project" value="InterPro"/>
</dbReference>
<dbReference type="Gene3D" id="3.30.420.40">
    <property type="match status" value="5"/>
</dbReference>
<dbReference type="FunFam" id="3.30.420.40:FF:000545">
    <property type="entry name" value="Endoplasmic reticulum chaperone BiP"/>
    <property type="match status" value="1"/>
</dbReference>
<evidence type="ECO:0000256" key="5">
    <source>
        <dbReference type="SAM" id="SignalP"/>
    </source>
</evidence>
<sequence length="564" mass="62148">MALLVLIVGMTTMRFSSPFDAYRIMAEAPMYFSSRTQPSWDSLRPGDHVIGIDLGTENVRVALERNKTMELLPITHNSNVTPVWMQFRSNDTSFTIAKDRFHDSAQASAIELMSLLFKEIKRDAEAHFEVPIRHAVISVPTYFNDAKRQAVKDAGQIAGIQILRVANDPTLAGIGFELDKRQGERNVLVIDYGFNLDISLVLVDDGVFEILSTSGESAIGKIDSEKPARLAQPAFYQSLVYIDEVLKEANINKDQIDDFLLLGGESHNPTLLGILSEYLGKEPTSSNFPSSEAIVRGAAIQGGIISGVDSELCTCCPLEINTLTVGVETVGGVFTPMVQRNNILPVRRQMNFSTTASGHQLGAIIRVYEGERSLTTHNRLLGLLDLGPLGPSPNDDPRIQITMEISVLNDISVEAKILDSGKTATMFITEKERMSHNRESQSLNVLDATILDAESNLEIDEAIRRFFDVATSTLHDTLVESLKHGADGLAYSVDSQQVPLQEKPTRELVASVYEEALEWFKKFGLTASIEELKRKQEAIQTLIAAHGSRLGPIVGPARIQLKEL</sequence>
<dbReference type="GO" id="GO:0005524">
    <property type="term" value="F:ATP binding"/>
    <property type="evidence" value="ECO:0007669"/>
    <property type="project" value="UniProtKB-KW"/>
</dbReference>
<evidence type="ECO:0000313" key="7">
    <source>
        <dbReference type="Proteomes" id="UP000807306"/>
    </source>
</evidence>
<feature type="signal peptide" evidence="5">
    <location>
        <begin position="1"/>
        <end position="18"/>
    </location>
</feature>
<gene>
    <name evidence="6" type="ORF">CPB83DRAFT_310923</name>
</gene>
<organism evidence="6 7">
    <name type="scientific">Crepidotus variabilis</name>
    <dbReference type="NCBI Taxonomy" id="179855"/>
    <lineage>
        <taxon>Eukaryota</taxon>
        <taxon>Fungi</taxon>
        <taxon>Dikarya</taxon>
        <taxon>Basidiomycota</taxon>
        <taxon>Agaricomycotina</taxon>
        <taxon>Agaricomycetes</taxon>
        <taxon>Agaricomycetidae</taxon>
        <taxon>Agaricales</taxon>
        <taxon>Agaricineae</taxon>
        <taxon>Crepidotaceae</taxon>
        <taxon>Crepidotus</taxon>
    </lineage>
</organism>
<dbReference type="SUPFAM" id="SSF53067">
    <property type="entry name" value="Actin-like ATPase domain"/>
    <property type="match status" value="2"/>
</dbReference>
<comment type="caution">
    <text evidence="6">The sequence shown here is derived from an EMBL/GenBank/DDBJ whole genome shotgun (WGS) entry which is preliminary data.</text>
</comment>
<evidence type="ECO:0000256" key="1">
    <source>
        <dbReference type="ARBA" id="ARBA00007381"/>
    </source>
</evidence>
<dbReference type="InterPro" id="IPR013126">
    <property type="entry name" value="Hsp_70_fam"/>
</dbReference>
<evidence type="ECO:0000256" key="2">
    <source>
        <dbReference type="ARBA" id="ARBA00022741"/>
    </source>
</evidence>